<dbReference type="PROSITE" id="PS50168">
    <property type="entry name" value="DED"/>
    <property type="match status" value="1"/>
</dbReference>
<accession>A0AAV1NR69</accession>
<dbReference type="Pfam" id="PF00531">
    <property type="entry name" value="Death"/>
    <property type="match status" value="1"/>
</dbReference>
<evidence type="ECO:0000259" key="2">
    <source>
        <dbReference type="PROSITE" id="PS50168"/>
    </source>
</evidence>
<dbReference type="PROSITE" id="PS50017">
    <property type="entry name" value="DEATH_DOMAIN"/>
    <property type="match status" value="1"/>
</dbReference>
<dbReference type="CDD" id="cd08336">
    <property type="entry name" value="DED_FADD"/>
    <property type="match status" value="1"/>
</dbReference>
<dbReference type="PANTHER" id="PTHR15077:SF10">
    <property type="entry name" value="FAS-ASSOCIATED DEATH DOMAIN PROTEIN"/>
    <property type="match status" value="1"/>
</dbReference>
<dbReference type="PANTHER" id="PTHR15077">
    <property type="entry name" value="FAS-ASSOCIATING DEATH DOMAIN-CONTAINING PROTEIN FADD"/>
    <property type="match status" value="1"/>
</dbReference>
<evidence type="ECO:0000313" key="4">
    <source>
        <dbReference type="Proteomes" id="UP001314229"/>
    </source>
</evidence>
<dbReference type="EMBL" id="CAWUFR010000054">
    <property type="protein sequence ID" value="CAK6961965.1"/>
    <property type="molecule type" value="Genomic_DNA"/>
</dbReference>
<protein>
    <submittedName>
        <fullName evidence="3">Protein FADD</fullName>
    </submittedName>
</protein>
<evidence type="ECO:0000259" key="1">
    <source>
        <dbReference type="PROSITE" id="PS50017"/>
    </source>
</evidence>
<feature type="domain" description="Death" evidence="1">
    <location>
        <begin position="99"/>
        <end position="183"/>
    </location>
</feature>
<dbReference type="Gene3D" id="1.10.533.10">
    <property type="entry name" value="Death Domain, Fas"/>
    <property type="match status" value="2"/>
</dbReference>
<dbReference type="AlphaFoldDB" id="A0AAV1NR69"/>
<dbReference type="GO" id="GO:0097191">
    <property type="term" value="P:extrinsic apoptotic signaling pathway"/>
    <property type="evidence" value="ECO:0007669"/>
    <property type="project" value="TreeGrafter"/>
</dbReference>
<dbReference type="SMART" id="SM00005">
    <property type="entry name" value="DEATH"/>
    <property type="match status" value="1"/>
</dbReference>
<dbReference type="InterPro" id="IPR001875">
    <property type="entry name" value="DED_dom"/>
</dbReference>
<dbReference type="SMART" id="SM00031">
    <property type="entry name" value="DED"/>
    <property type="match status" value="1"/>
</dbReference>
<dbReference type="Proteomes" id="UP001314229">
    <property type="component" value="Unassembled WGS sequence"/>
</dbReference>
<dbReference type="GO" id="GO:0042981">
    <property type="term" value="P:regulation of apoptotic process"/>
    <property type="evidence" value="ECO:0007669"/>
    <property type="project" value="InterPro"/>
</dbReference>
<evidence type="ECO:0000313" key="3">
    <source>
        <dbReference type="EMBL" id="CAK6961965.1"/>
    </source>
</evidence>
<dbReference type="Pfam" id="PF01335">
    <property type="entry name" value="DED"/>
    <property type="match status" value="1"/>
</dbReference>
<gene>
    <name evidence="3" type="ORF">FSCOSCO3_A029595</name>
</gene>
<name>A0AAV1NR69_SCOSC</name>
<keyword evidence="4" id="KW-1185">Reference proteome</keyword>
<reference evidence="3 4" key="1">
    <citation type="submission" date="2024-01" db="EMBL/GenBank/DDBJ databases">
        <authorList>
            <person name="Alioto T."/>
            <person name="Alioto T."/>
            <person name="Gomez Garrido J."/>
        </authorList>
    </citation>
    <scope>NUCLEOTIDE SEQUENCE [LARGE SCALE GENOMIC DNA]</scope>
</reference>
<dbReference type="GO" id="GO:0089720">
    <property type="term" value="F:caspase binding"/>
    <property type="evidence" value="ECO:0007669"/>
    <property type="project" value="TreeGrafter"/>
</dbReference>
<dbReference type="SUPFAM" id="SSF47986">
    <property type="entry name" value="DEATH domain"/>
    <property type="match status" value="1"/>
</dbReference>
<dbReference type="GO" id="GO:0005123">
    <property type="term" value="F:death receptor binding"/>
    <property type="evidence" value="ECO:0007669"/>
    <property type="project" value="TreeGrafter"/>
</dbReference>
<comment type="caution">
    <text evidence="3">The sequence shown here is derived from an EMBL/GenBank/DDBJ whole genome shotgun (WGS) entry which is preliminary data.</text>
</comment>
<dbReference type="GO" id="GO:0045089">
    <property type="term" value="P:positive regulation of innate immune response"/>
    <property type="evidence" value="ECO:0007669"/>
    <property type="project" value="TreeGrafter"/>
</dbReference>
<dbReference type="InterPro" id="IPR016729">
    <property type="entry name" value="FADD"/>
</dbReference>
<sequence length="186" mass="21667">MSSFNSVLLEISNQLTKEKLDMMKYLCGDIIKKRDQESIDSGFKLFQILTERQKLAEDNTEFLSKLLLDIKREDLSEKLNNFQSQPESEQPAKEERDELDIATQVIAEHLGRNWRKLGRKLGLTDPKLESISKKYPTDLEETALELLKVWRKSRKAEAREEDLIKALRECQLNNTADKVEDKLANR</sequence>
<dbReference type="InterPro" id="IPR011029">
    <property type="entry name" value="DEATH-like_dom_sf"/>
</dbReference>
<feature type="domain" description="DED" evidence="2">
    <location>
        <begin position="3"/>
        <end position="81"/>
    </location>
</feature>
<dbReference type="GO" id="GO:0031265">
    <property type="term" value="C:CD95 death-inducing signaling complex"/>
    <property type="evidence" value="ECO:0007669"/>
    <property type="project" value="TreeGrafter"/>
</dbReference>
<dbReference type="FunFam" id="1.10.533.10:FF:000059">
    <property type="entry name" value="Fas-associated via death domain"/>
    <property type="match status" value="1"/>
</dbReference>
<dbReference type="InterPro" id="IPR000488">
    <property type="entry name" value="Death_dom"/>
</dbReference>
<organism evidence="3 4">
    <name type="scientific">Scomber scombrus</name>
    <name type="common">Atlantic mackerel</name>
    <name type="synonym">Scomber vernalis</name>
    <dbReference type="NCBI Taxonomy" id="13677"/>
    <lineage>
        <taxon>Eukaryota</taxon>
        <taxon>Metazoa</taxon>
        <taxon>Chordata</taxon>
        <taxon>Craniata</taxon>
        <taxon>Vertebrata</taxon>
        <taxon>Euteleostomi</taxon>
        <taxon>Actinopterygii</taxon>
        <taxon>Neopterygii</taxon>
        <taxon>Teleostei</taxon>
        <taxon>Neoteleostei</taxon>
        <taxon>Acanthomorphata</taxon>
        <taxon>Pelagiaria</taxon>
        <taxon>Scombriformes</taxon>
        <taxon>Scombridae</taxon>
        <taxon>Scomber</taxon>
    </lineage>
</organism>
<proteinExistence type="predicted"/>